<dbReference type="AlphaFoldDB" id="A0A5A7R6A6"/>
<dbReference type="Proteomes" id="UP000325081">
    <property type="component" value="Unassembled WGS sequence"/>
</dbReference>
<proteinExistence type="predicted"/>
<gene>
    <name evidence="1" type="ORF">STAS_30440</name>
</gene>
<evidence type="ECO:0000313" key="1">
    <source>
        <dbReference type="EMBL" id="GER52958.1"/>
    </source>
</evidence>
<protein>
    <submittedName>
        <fullName evidence="1">Basic helix-loop-helix (BHLH) DNA-bindingsuperfamily protein</fullName>
    </submittedName>
</protein>
<reference evidence="2" key="1">
    <citation type="journal article" date="2019" name="Curr. Biol.">
        <title>Genome Sequence of Striga asiatica Provides Insight into the Evolution of Plant Parasitism.</title>
        <authorList>
            <person name="Yoshida S."/>
            <person name="Kim S."/>
            <person name="Wafula E.K."/>
            <person name="Tanskanen J."/>
            <person name="Kim Y.M."/>
            <person name="Honaas L."/>
            <person name="Yang Z."/>
            <person name="Spallek T."/>
            <person name="Conn C.E."/>
            <person name="Ichihashi Y."/>
            <person name="Cheong K."/>
            <person name="Cui S."/>
            <person name="Der J.P."/>
            <person name="Gundlach H."/>
            <person name="Jiao Y."/>
            <person name="Hori C."/>
            <person name="Ishida J.K."/>
            <person name="Kasahara H."/>
            <person name="Kiba T."/>
            <person name="Kim M.S."/>
            <person name="Koo N."/>
            <person name="Laohavisit A."/>
            <person name="Lee Y.H."/>
            <person name="Lumba S."/>
            <person name="McCourt P."/>
            <person name="Mortimer J.C."/>
            <person name="Mutuku J.M."/>
            <person name="Nomura T."/>
            <person name="Sasaki-Sekimoto Y."/>
            <person name="Seto Y."/>
            <person name="Wang Y."/>
            <person name="Wakatake T."/>
            <person name="Sakakibara H."/>
            <person name="Demura T."/>
            <person name="Yamaguchi S."/>
            <person name="Yoneyama K."/>
            <person name="Manabe R.I."/>
            <person name="Nelson D.C."/>
            <person name="Schulman A.H."/>
            <person name="Timko M.P."/>
            <person name="dePamphilis C.W."/>
            <person name="Choi D."/>
            <person name="Shirasu K."/>
        </authorList>
    </citation>
    <scope>NUCLEOTIDE SEQUENCE [LARGE SCALE GENOMIC DNA]</scope>
    <source>
        <strain evidence="2">cv. UVA1</strain>
    </source>
</reference>
<keyword evidence="2" id="KW-1185">Reference proteome</keyword>
<accession>A0A5A7R6A6</accession>
<comment type="caution">
    <text evidence="1">The sequence shown here is derived from an EMBL/GenBank/DDBJ whole genome shotgun (WGS) entry which is preliminary data.</text>
</comment>
<organism evidence="1 2">
    <name type="scientific">Striga asiatica</name>
    <name type="common">Asiatic witchweed</name>
    <name type="synonym">Buchnera asiatica</name>
    <dbReference type="NCBI Taxonomy" id="4170"/>
    <lineage>
        <taxon>Eukaryota</taxon>
        <taxon>Viridiplantae</taxon>
        <taxon>Streptophyta</taxon>
        <taxon>Embryophyta</taxon>
        <taxon>Tracheophyta</taxon>
        <taxon>Spermatophyta</taxon>
        <taxon>Magnoliopsida</taxon>
        <taxon>eudicotyledons</taxon>
        <taxon>Gunneridae</taxon>
        <taxon>Pentapetalae</taxon>
        <taxon>asterids</taxon>
        <taxon>lamiids</taxon>
        <taxon>Lamiales</taxon>
        <taxon>Orobanchaceae</taxon>
        <taxon>Buchnereae</taxon>
        <taxon>Striga</taxon>
    </lineage>
</organism>
<keyword evidence="1" id="KW-0238">DNA-binding</keyword>
<sequence length="142" mass="16383">MRWQGSQSNSKMLNLGAKIGYSVGHRLATCEYVTDDVALTHHDCRLNCRHYERNRRHHQHRESRRLRVPGSYLYHVSKHSITADAIDSLTNPHSPVSASHLNPVHVSLHLWLLTMYTNWAVTITHHDRLSTRDAPSRPIPNL</sequence>
<name>A0A5A7R6A6_STRAF</name>
<dbReference type="GO" id="GO:0003677">
    <property type="term" value="F:DNA binding"/>
    <property type="evidence" value="ECO:0007669"/>
    <property type="project" value="UniProtKB-KW"/>
</dbReference>
<dbReference type="EMBL" id="BKCP01010514">
    <property type="protein sequence ID" value="GER52958.1"/>
    <property type="molecule type" value="Genomic_DNA"/>
</dbReference>
<evidence type="ECO:0000313" key="2">
    <source>
        <dbReference type="Proteomes" id="UP000325081"/>
    </source>
</evidence>